<organism evidence="1 2">
    <name type="scientific">Brachionus plicatilis</name>
    <name type="common">Marine rotifer</name>
    <name type="synonym">Brachionus muelleri</name>
    <dbReference type="NCBI Taxonomy" id="10195"/>
    <lineage>
        <taxon>Eukaryota</taxon>
        <taxon>Metazoa</taxon>
        <taxon>Spiralia</taxon>
        <taxon>Gnathifera</taxon>
        <taxon>Rotifera</taxon>
        <taxon>Eurotatoria</taxon>
        <taxon>Monogononta</taxon>
        <taxon>Pseudotrocha</taxon>
        <taxon>Ploima</taxon>
        <taxon>Brachionidae</taxon>
        <taxon>Brachionus</taxon>
    </lineage>
</organism>
<comment type="caution">
    <text evidence="1">The sequence shown here is derived from an EMBL/GenBank/DDBJ whole genome shotgun (WGS) entry which is preliminary data.</text>
</comment>
<evidence type="ECO:0000313" key="2">
    <source>
        <dbReference type="Proteomes" id="UP000276133"/>
    </source>
</evidence>
<dbReference type="EMBL" id="REGN01001215">
    <property type="protein sequence ID" value="RNA36192.1"/>
    <property type="molecule type" value="Genomic_DNA"/>
</dbReference>
<protein>
    <submittedName>
        <fullName evidence="1">Uncharacterized protein</fullName>
    </submittedName>
</protein>
<keyword evidence="2" id="KW-1185">Reference proteome</keyword>
<gene>
    <name evidence="1" type="ORF">BpHYR1_029591</name>
</gene>
<accession>A0A3M7SKD6</accession>
<reference evidence="1 2" key="1">
    <citation type="journal article" date="2018" name="Sci. Rep.">
        <title>Genomic signatures of local adaptation to the degree of environmental predictability in rotifers.</title>
        <authorList>
            <person name="Franch-Gras L."/>
            <person name="Hahn C."/>
            <person name="Garcia-Roger E.M."/>
            <person name="Carmona M.J."/>
            <person name="Serra M."/>
            <person name="Gomez A."/>
        </authorList>
    </citation>
    <scope>NUCLEOTIDE SEQUENCE [LARGE SCALE GENOMIC DNA]</scope>
    <source>
        <strain evidence="1">HYR1</strain>
    </source>
</reference>
<sequence length="66" mass="7323">MTKEKERKKLSIVVTGSQHTFALKVECCPTARAVEDCWTTEIIRVSSVTIQGSNKRVQALSSSLNQ</sequence>
<dbReference type="Proteomes" id="UP000276133">
    <property type="component" value="Unassembled WGS sequence"/>
</dbReference>
<dbReference type="AlphaFoldDB" id="A0A3M7SKD6"/>
<name>A0A3M7SKD6_BRAPC</name>
<evidence type="ECO:0000313" key="1">
    <source>
        <dbReference type="EMBL" id="RNA36192.1"/>
    </source>
</evidence>
<proteinExistence type="predicted"/>